<gene>
    <name evidence="1" type="ORF">TTAC_LOCUS2306</name>
</gene>
<protein>
    <recommendedName>
        <fullName evidence="3">Anaphase-promoting complex subunit 4 WD40 domain-containing protein</fullName>
    </recommendedName>
</protein>
<evidence type="ECO:0008006" key="3">
    <source>
        <dbReference type="Google" id="ProtNLM"/>
    </source>
</evidence>
<sequence>MDDVTSSTGVFREALYLERKPTSSQCKELAWTTCAVSWRRQEPTSSHCIVIGTRAGGIAVYDLPSNSNQTVIQPAWSLERCHGREGVTAVTVLHQTIVLTAGRQHGRVRRWKFVVAEDGSTIELQLLDQILKPSNLSWIGSFASLPSGEVMVLGFTSLVDGESKGMPNTRNHLLIALFEQISQCPGGVFANSFQKVTPLT</sequence>
<dbReference type="EMBL" id="UYWX01000946">
    <property type="protein sequence ID" value="VDM19581.1"/>
    <property type="molecule type" value="Genomic_DNA"/>
</dbReference>
<evidence type="ECO:0000313" key="2">
    <source>
        <dbReference type="Proteomes" id="UP000274429"/>
    </source>
</evidence>
<reference evidence="1 2" key="1">
    <citation type="submission" date="2018-11" db="EMBL/GenBank/DDBJ databases">
        <authorList>
            <consortium name="Pathogen Informatics"/>
        </authorList>
    </citation>
    <scope>NUCLEOTIDE SEQUENCE [LARGE SCALE GENOMIC DNA]</scope>
</reference>
<organism evidence="1 2">
    <name type="scientific">Hydatigena taeniaeformis</name>
    <name type="common">Feline tapeworm</name>
    <name type="synonym">Taenia taeniaeformis</name>
    <dbReference type="NCBI Taxonomy" id="6205"/>
    <lineage>
        <taxon>Eukaryota</taxon>
        <taxon>Metazoa</taxon>
        <taxon>Spiralia</taxon>
        <taxon>Lophotrochozoa</taxon>
        <taxon>Platyhelminthes</taxon>
        <taxon>Cestoda</taxon>
        <taxon>Eucestoda</taxon>
        <taxon>Cyclophyllidea</taxon>
        <taxon>Taeniidae</taxon>
        <taxon>Hydatigera</taxon>
    </lineage>
</organism>
<dbReference type="OrthoDB" id="6281392at2759"/>
<keyword evidence="2" id="KW-1185">Reference proteome</keyword>
<dbReference type="Proteomes" id="UP000274429">
    <property type="component" value="Unassembled WGS sequence"/>
</dbReference>
<evidence type="ECO:0000313" key="1">
    <source>
        <dbReference type="EMBL" id="VDM19581.1"/>
    </source>
</evidence>
<dbReference type="AlphaFoldDB" id="A0A3P7EAG7"/>
<accession>A0A3P7EAG7</accession>
<dbReference type="InterPro" id="IPR015943">
    <property type="entry name" value="WD40/YVTN_repeat-like_dom_sf"/>
</dbReference>
<dbReference type="Gene3D" id="2.130.10.10">
    <property type="entry name" value="YVTN repeat-like/Quinoprotein amine dehydrogenase"/>
    <property type="match status" value="1"/>
</dbReference>
<name>A0A3P7EAG7_HYDTA</name>
<proteinExistence type="predicted"/>